<dbReference type="GO" id="GO:0005730">
    <property type="term" value="C:nucleolus"/>
    <property type="evidence" value="ECO:0007669"/>
    <property type="project" value="UniProtKB-SubCell"/>
</dbReference>
<evidence type="ECO:0000256" key="4">
    <source>
        <dbReference type="ARBA" id="ARBA00019827"/>
    </source>
</evidence>
<dbReference type="EMBL" id="PGCJ01000300">
    <property type="protein sequence ID" value="PLW33398.1"/>
    <property type="molecule type" value="Genomic_DNA"/>
</dbReference>
<evidence type="ECO:0000313" key="9">
    <source>
        <dbReference type="EMBL" id="PLW04539.1"/>
    </source>
</evidence>
<gene>
    <name evidence="11" type="ORF">PCANC_20758</name>
    <name evidence="9" type="ORF">PCANC_28454</name>
    <name evidence="12" type="ORF">PCASD_10238</name>
    <name evidence="10" type="ORF">PCASD_25111</name>
</gene>
<accession>A0A2N5UD03</accession>
<dbReference type="EMBL" id="PGCI01000174">
    <property type="protein sequence ID" value="PLW35619.1"/>
    <property type="molecule type" value="Genomic_DNA"/>
</dbReference>
<keyword evidence="5" id="KW-0698">rRNA processing</keyword>
<keyword evidence="13" id="KW-1185">Reference proteome</keyword>
<sequence length="224" mass="25577">MAKKGAKSSKRTKSVPSTSDGPALGISKLKSQLRQANRLLRKEGLSPELRSATEQRISQIQASMGHVPSKEQERRNAIKYHKIKFFDRKKVTRRLKKVLNELEKLDSTGTQQKTKNHELELEAQHLRIDLNYIRHYPNHLKYVSLCPGGEYKKHEATTSPLPETEPSSKTPDLLRNYVRNFILLSMESGTLSKTPEADEPDKTEDVSHSNVAAEDDEFFEHDED</sequence>
<dbReference type="PANTHER" id="PTHR33911:SF1">
    <property type="entry name" value="RRNA-PROCESSING PROTEIN EFG1"/>
    <property type="match status" value="1"/>
</dbReference>
<dbReference type="STRING" id="200324.A0A2N5UD03"/>
<feature type="region of interest" description="Disordered" evidence="8">
    <location>
        <begin position="188"/>
        <end position="224"/>
    </location>
</feature>
<evidence type="ECO:0000256" key="2">
    <source>
        <dbReference type="ARBA" id="ARBA00006916"/>
    </source>
</evidence>
<keyword evidence="7" id="KW-0539">Nucleus</keyword>
<evidence type="ECO:0000256" key="5">
    <source>
        <dbReference type="ARBA" id="ARBA00022552"/>
    </source>
</evidence>
<dbReference type="AlphaFoldDB" id="A0A2N5UD03"/>
<dbReference type="EMBL" id="PGCI01001262">
    <property type="protein sequence ID" value="PLW06040.1"/>
    <property type="molecule type" value="Genomic_DNA"/>
</dbReference>
<evidence type="ECO:0000313" key="10">
    <source>
        <dbReference type="EMBL" id="PLW06040.1"/>
    </source>
</evidence>
<feature type="region of interest" description="Disordered" evidence="8">
    <location>
        <begin position="152"/>
        <end position="171"/>
    </location>
</feature>
<proteinExistence type="inferred from homology"/>
<comment type="caution">
    <text evidence="12">The sequence shown here is derived from an EMBL/GenBank/DDBJ whole genome shotgun (WGS) entry which is preliminary data.</text>
</comment>
<name>A0A2N5UD03_9BASI</name>
<evidence type="ECO:0000313" key="13">
    <source>
        <dbReference type="Proteomes" id="UP000235388"/>
    </source>
</evidence>
<organism evidence="12 14">
    <name type="scientific">Puccinia coronata f. sp. avenae</name>
    <dbReference type="NCBI Taxonomy" id="200324"/>
    <lineage>
        <taxon>Eukaryota</taxon>
        <taxon>Fungi</taxon>
        <taxon>Dikarya</taxon>
        <taxon>Basidiomycota</taxon>
        <taxon>Pucciniomycotina</taxon>
        <taxon>Pucciniomycetes</taxon>
        <taxon>Pucciniales</taxon>
        <taxon>Pucciniaceae</taxon>
        <taxon>Puccinia</taxon>
    </lineage>
</organism>
<dbReference type="InterPro" id="IPR050786">
    <property type="entry name" value="EFG1_rRNA-proc"/>
</dbReference>
<dbReference type="Proteomes" id="UP000235388">
    <property type="component" value="Unassembled WGS sequence"/>
</dbReference>
<dbReference type="Proteomes" id="UP000235392">
    <property type="component" value="Unassembled WGS sequence"/>
</dbReference>
<evidence type="ECO:0000256" key="8">
    <source>
        <dbReference type="SAM" id="MobiDB-lite"/>
    </source>
</evidence>
<evidence type="ECO:0000256" key="6">
    <source>
        <dbReference type="ARBA" id="ARBA00023054"/>
    </source>
</evidence>
<dbReference type="OrthoDB" id="47732at2759"/>
<dbReference type="GO" id="GO:0030688">
    <property type="term" value="C:preribosome, small subunit precursor"/>
    <property type="evidence" value="ECO:0007669"/>
    <property type="project" value="TreeGrafter"/>
</dbReference>
<comment type="similarity">
    <text evidence="2">Belongs to the EFG1 family.</text>
</comment>
<evidence type="ECO:0000256" key="3">
    <source>
        <dbReference type="ARBA" id="ARBA00018689"/>
    </source>
</evidence>
<dbReference type="EMBL" id="PGCJ01001630">
    <property type="protein sequence ID" value="PLW04539.1"/>
    <property type="molecule type" value="Genomic_DNA"/>
</dbReference>
<feature type="compositionally biased region" description="Polar residues" evidence="8">
    <location>
        <begin position="157"/>
        <end position="170"/>
    </location>
</feature>
<protein>
    <recommendedName>
        <fullName evidence="3">rRNA-processing protein EFG1</fullName>
    </recommendedName>
    <alternativeName>
        <fullName evidence="4">rRNA-processing protein efg1</fullName>
    </alternativeName>
</protein>
<evidence type="ECO:0000313" key="11">
    <source>
        <dbReference type="EMBL" id="PLW33398.1"/>
    </source>
</evidence>
<evidence type="ECO:0000256" key="7">
    <source>
        <dbReference type="ARBA" id="ARBA00023242"/>
    </source>
</evidence>
<dbReference type="GO" id="GO:0000462">
    <property type="term" value="P:maturation of SSU-rRNA from tricistronic rRNA transcript (SSU-rRNA, 5.8S rRNA, LSU-rRNA)"/>
    <property type="evidence" value="ECO:0007669"/>
    <property type="project" value="TreeGrafter"/>
</dbReference>
<keyword evidence="6" id="KW-0175">Coiled coil</keyword>
<feature type="compositionally biased region" description="Acidic residues" evidence="8">
    <location>
        <begin position="213"/>
        <end position="224"/>
    </location>
</feature>
<evidence type="ECO:0000313" key="12">
    <source>
        <dbReference type="EMBL" id="PLW35619.1"/>
    </source>
</evidence>
<reference evidence="13 14" key="1">
    <citation type="submission" date="2017-11" db="EMBL/GenBank/DDBJ databases">
        <title>De novo assembly and phasing of dikaryotic genomes from two isolates of Puccinia coronata f. sp. avenae, the causal agent of oat crown rust.</title>
        <authorList>
            <person name="Miller M.E."/>
            <person name="Zhang Y."/>
            <person name="Omidvar V."/>
            <person name="Sperschneider J."/>
            <person name="Schwessinger B."/>
            <person name="Raley C."/>
            <person name="Palmer J.M."/>
            <person name="Garnica D."/>
            <person name="Upadhyaya N."/>
            <person name="Rathjen J."/>
            <person name="Taylor J.M."/>
            <person name="Park R.F."/>
            <person name="Dodds P.N."/>
            <person name="Hirsch C.D."/>
            <person name="Kianian S.F."/>
            <person name="Figueroa M."/>
        </authorList>
    </citation>
    <scope>NUCLEOTIDE SEQUENCE [LARGE SCALE GENOMIC DNA]</scope>
    <source>
        <strain evidence="9">12NC29</strain>
        <strain evidence="12">12SD80</strain>
    </source>
</reference>
<dbReference type="PANTHER" id="PTHR33911">
    <property type="entry name" value="RRNA-PROCESSING PROTEIN EFG1"/>
    <property type="match status" value="1"/>
</dbReference>
<feature type="compositionally biased region" description="Basic residues" evidence="8">
    <location>
        <begin position="1"/>
        <end position="13"/>
    </location>
</feature>
<comment type="subcellular location">
    <subcellularLocation>
        <location evidence="1">Nucleus</location>
        <location evidence="1">Nucleolus</location>
    </subcellularLocation>
</comment>
<dbReference type="Pfam" id="PF10153">
    <property type="entry name" value="Efg1"/>
    <property type="match status" value="1"/>
</dbReference>
<evidence type="ECO:0000256" key="1">
    <source>
        <dbReference type="ARBA" id="ARBA00004604"/>
    </source>
</evidence>
<feature type="region of interest" description="Disordered" evidence="8">
    <location>
        <begin position="1"/>
        <end position="29"/>
    </location>
</feature>
<dbReference type="InterPro" id="IPR019310">
    <property type="entry name" value="Efg1"/>
</dbReference>
<evidence type="ECO:0000313" key="14">
    <source>
        <dbReference type="Proteomes" id="UP000235392"/>
    </source>
</evidence>